<sequence length="107" mass="11038">MPVGVPVPSGITVAVTVTDWPTTAGFGVTVTRVIVGLGMMSPPCDVLWVKVGRVVAARCLEPGGAALHVLGGSSRRLTLRHTRAAVPRQMGKPTGTTSRRAVNAVTP</sequence>
<comment type="caution">
    <text evidence="2">The sequence shown here is derived from an EMBL/GenBank/DDBJ whole genome shotgun (WGS) entry which is preliminary data.</text>
</comment>
<evidence type="ECO:0000256" key="1">
    <source>
        <dbReference type="SAM" id="MobiDB-lite"/>
    </source>
</evidence>
<accession>A0ABN3H9M8</accession>
<dbReference type="EMBL" id="BAAASD010000066">
    <property type="protein sequence ID" value="GAA2373420.1"/>
    <property type="molecule type" value="Genomic_DNA"/>
</dbReference>
<protein>
    <submittedName>
        <fullName evidence="2">Uncharacterized protein</fullName>
    </submittedName>
</protein>
<name>A0ABN3H9M8_9ACTN</name>
<evidence type="ECO:0000313" key="2">
    <source>
        <dbReference type="EMBL" id="GAA2373420.1"/>
    </source>
</evidence>
<proteinExistence type="predicted"/>
<organism evidence="2 3">
    <name type="scientific">Streptomyces cuspidosporus</name>
    <dbReference type="NCBI Taxonomy" id="66882"/>
    <lineage>
        <taxon>Bacteria</taxon>
        <taxon>Bacillati</taxon>
        <taxon>Actinomycetota</taxon>
        <taxon>Actinomycetes</taxon>
        <taxon>Kitasatosporales</taxon>
        <taxon>Streptomycetaceae</taxon>
        <taxon>Streptomyces</taxon>
    </lineage>
</organism>
<evidence type="ECO:0000313" key="3">
    <source>
        <dbReference type="Proteomes" id="UP001500253"/>
    </source>
</evidence>
<feature type="region of interest" description="Disordered" evidence="1">
    <location>
        <begin position="87"/>
        <end position="107"/>
    </location>
</feature>
<gene>
    <name evidence="2" type="ORF">GCM10010246_80220</name>
</gene>
<reference evidence="2 3" key="1">
    <citation type="journal article" date="2019" name="Int. J. Syst. Evol. Microbiol.">
        <title>The Global Catalogue of Microorganisms (GCM) 10K type strain sequencing project: providing services to taxonomists for standard genome sequencing and annotation.</title>
        <authorList>
            <consortium name="The Broad Institute Genomics Platform"/>
            <consortium name="The Broad Institute Genome Sequencing Center for Infectious Disease"/>
            <person name="Wu L."/>
            <person name="Ma J."/>
        </authorList>
    </citation>
    <scope>NUCLEOTIDE SEQUENCE [LARGE SCALE GENOMIC DNA]</scope>
    <source>
        <strain evidence="2 3">JCM 4316</strain>
    </source>
</reference>
<keyword evidence="3" id="KW-1185">Reference proteome</keyword>
<dbReference type="Proteomes" id="UP001500253">
    <property type="component" value="Unassembled WGS sequence"/>
</dbReference>
<feature type="compositionally biased region" description="Polar residues" evidence="1">
    <location>
        <begin position="94"/>
        <end position="107"/>
    </location>
</feature>